<dbReference type="GeneID" id="78087590"/>
<name>E5YAR1_BILW3</name>
<dbReference type="Proteomes" id="UP000006034">
    <property type="component" value="Unassembled WGS sequence"/>
</dbReference>
<dbReference type="AlphaFoldDB" id="E5YAR1"/>
<protein>
    <submittedName>
        <fullName evidence="1">Uncharacterized protein</fullName>
    </submittedName>
</protein>
<accession>E5YAR1</accession>
<evidence type="ECO:0000313" key="1">
    <source>
        <dbReference type="EMBL" id="EFV42911.1"/>
    </source>
</evidence>
<sequence length="82" mass="8779">MSRMSRRAFLGFRFSEEDAGTRDVPGGVPPETLLPPEFSPAMLRAEAERLGLDPDRIGAGELASAVMRAMYARAPEGAGRTG</sequence>
<reference evidence="1 2" key="2">
    <citation type="submission" date="2013-04" db="EMBL/GenBank/DDBJ databases">
        <title>The Genome Sequence of Bilophila wadsworthia 3_1_6.</title>
        <authorList>
            <consortium name="The Broad Institute Genomics Platform"/>
            <person name="Earl A."/>
            <person name="Ward D."/>
            <person name="Feldgarden M."/>
            <person name="Gevers D."/>
            <person name="Sibley C."/>
            <person name="Strauss J."/>
            <person name="Allen-Vercoe E."/>
            <person name="Walker B."/>
            <person name="Young S."/>
            <person name="Zeng Q."/>
            <person name="Gargeya S."/>
            <person name="Fitzgerald M."/>
            <person name="Haas B."/>
            <person name="Abouelleil A."/>
            <person name="Allen A.W."/>
            <person name="Alvarado L."/>
            <person name="Arachchi H.M."/>
            <person name="Berlin A.M."/>
            <person name="Chapman S.B."/>
            <person name="Gainer-Dewar J."/>
            <person name="Goldberg J."/>
            <person name="Griggs A."/>
            <person name="Gujja S."/>
            <person name="Hansen M."/>
            <person name="Howarth C."/>
            <person name="Imamovic A."/>
            <person name="Ireland A."/>
            <person name="Larimer J."/>
            <person name="McCowan C."/>
            <person name="Murphy C."/>
            <person name="Pearson M."/>
            <person name="Poon T.W."/>
            <person name="Priest M."/>
            <person name="Roberts A."/>
            <person name="Saif S."/>
            <person name="Shea T."/>
            <person name="Sisk P."/>
            <person name="Sykes S."/>
            <person name="Wortman J."/>
            <person name="Nusbaum C."/>
            <person name="Birren B."/>
        </authorList>
    </citation>
    <scope>NUCLEOTIDE SEQUENCE [LARGE SCALE GENOMIC DNA]</scope>
    <source>
        <strain evidence="1 2">3_1_6</strain>
    </source>
</reference>
<evidence type="ECO:0000313" key="2">
    <source>
        <dbReference type="Proteomes" id="UP000006034"/>
    </source>
</evidence>
<dbReference type="RefSeq" id="WP_005029943.1">
    <property type="nucleotide sequence ID" value="NZ_KE150241.1"/>
</dbReference>
<keyword evidence="2" id="KW-1185">Reference proteome</keyword>
<organism evidence="1 2">
    <name type="scientific">Bilophila wadsworthia (strain 3_1_6)</name>
    <dbReference type="NCBI Taxonomy" id="563192"/>
    <lineage>
        <taxon>Bacteria</taxon>
        <taxon>Pseudomonadati</taxon>
        <taxon>Thermodesulfobacteriota</taxon>
        <taxon>Desulfovibrionia</taxon>
        <taxon>Desulfovibrionales</taxon>
        <taxon>Desulfovibrionaceae</taxon>
        <taxon>Bilophila</taxon>
    </lineage>
</organism>
<comment type="caution">
    <text evidence="1">The sequence shown here is derived from an EMBL/GenBank/DDBJ whole genome shotgun (WGS) entry which is preliminary data.</text>
</comment>
<proteinExistence type="predicted"/>
<gene>
    <name evidence="1" type="ORF">HMPREF0179_03282</name>
</gene>
<dbReference type="EMBL" id="ADCP02000005">
    <property type="protein sequence ID" value="EFV42911.1"/>
    <property type="molecule type" value="Genomic_DNA"/>
</dbReference>
<dbReference type="STRING" id="563192.HMPREF0179_03282"/>
<reference evidence="1 2" key="1">
    <citation type="submission" date="2010-10" db="EMBL/GenBank/DDBJ databases">
        <authorList>
            <consortium name="The Broad Institute Genome Sequencing Platform"/>
            <person name="Ward D."/>
            <person name="Earl A."/>
            <person name="Feldgarden M."/>
            <person name="Young S.K."/>
            <person name="Gargeya S."/>
            <person name="Zeng Q."/>
            <person name="Alvarado L."/>
            <person name="Berlin A."/>
            <person name="Bochicchio J."/>
            <person name="Chapman S.B."/>
            <person name="Chen Z."/>
            <person name="Freedman E."/>
            <person name="Gellesch M."/>
            <person name="Goldberg J."/>
            <person name="Griggs A."/>
            <person name="Gujja S."/>
            <person name="Heilman E."/>
            <person name="Heiman D."/>
            <person name="Howarth C."/>
            <person name="Mehta T."/>
            <person name="Neiman D."/>
            <person name="Pearson M."/>
            <person name="Roberts A."/>
            <person name="Saif S."/>
            <person name="Shea T."/>
            <person name="Shenoy N."/>
            <person name="Sisk P."/>
            <person name="Stolte C."/>
            <person name="Sykes S."/>
            <person name="White J."/>
            <person name="Yandava C."/>
            <person name="Allen-Vercoe E."/>
            <person name="Sibley C."/>
            <person name="Ambrose C.E."/>
            <person name="Strauss J."/>
            <person name="Daigneault M."/>
            <person name="Haas B."/>
            <person name="Nusbaum C."/>
            <person name="Birren B."/>
        </authorList>
    </citation>
    <scope>NUCLEOTIDE SEQUENCE [LARGE SCALE GENOMIC DNA]</scope>
    <source>
        <strain evidence="1 2">3_1_6</strain>
    </source>
</reference>
<dbReference type="HOGENOM" id="CLU_2551526_0_0_7"/>